<evidence type="ECO:0000256" key="6">
    <source>
        <dbReference type="ARBA" id="ARBA00022605"/>
    </source>
</evidence>
<organism evidence="12">
    <name type="scientific">marine sediment metagenome</name>
    <dbReference type="NCBI Taxonomy" id="412755"/>
    <lineage>
        <taxon>unclassified sequences</taxon>
        <taxon>metagenomes</taxon>
        <taxon>ecological metagenomes</taxon>
    </lineage>
</organism>
<dbReference type="GO" id="GO:0004412">
    <property type="term" value="F:homoserine dehydrogenase activity"/>
    <property type="evidence" value="ECO:0007669"/>
    <property type="project" value="UniProtKB-EC"/>
</dbReference>
<dbReference type="Pfam" id="PF00742">
    <property type="entry name" value="Homoserine_dh"/>
    <property type="match status" value="1"/>
</dbReference>
<proteinExistence type="inferred from homology"/>
<keyword evidence="6" id="KW-0028">Amino-acid biosynthesis</keyword>
<dbReference type="SUPFAM" id="SSF55021">
    <property type="entry name" value="ACT-like"/>
    <property type="match status" value="1"/>
</dbReference>
<dbReference type="EMBL" id="LAZR01000004">
    <property type="protein sequence ID" value="KKO10981.1"/>
    <property type="molecule type" value="Genomic_DNA"/>
</dbReference>
<dbReference type="Gene3D" id="3.30.360.10">
    <property type="entry name" value="Dihydrodipicolinate Reductase, domain 2"/>
    <property type="match status" value="1"/>
</dbReference>
<keyword evidence="9" id="KW-0560">Oxidoreductase</keyword>
<dbReference type="PROSITE" id="PS01042">
    <property type="entry name" value="HOMOSER_DHGENASE"/>
    <property type="match status" value="1"/>
</dbReference>
<dbReference type="PANTHER" id="PTHR43331">
    <property type="entry name" value="HOMOSERINE DEHYDROGENASE"/>
    <property type="match status" value="1"/>
</dbReference>
<gene>
    <name evidence="12" type="ORF">LCGC14_0024660</name>
</gene>
<dbReference type="Pfam" id="PF01842">
    <property type="entry name" value="ACT"/>
    <property type="match status" value="1"/>
</dbReference>
<dbReference type="SUPFAM" id="SSF51735">
    <property type="entry name" value="NAD(P)-binding Rossmann-fold domains"/>
    <property type="match status" value="1"/>
</dbReference>
<dbReference type="UniPathway" id="UPA00050">
    <property type="reaction ID" value="UER00063"/>
</dbReference>
<keyword evidence="8" id="KW-0521">NADP</keyword>
<dbReference type="SUPFAM" id="SSF55347">
    <property type="entry name" value="Glyceraldehyde-3-phosphate dehydrogenase-like, C-terminal domain"/>
    <property type="match status" value="1"/>
</dbReference>
<evidence type="ECO:0000313" key="12">
    <source>
        <dbReference type="EMBL" id="KKO10981.1"/>
    </source>
</evidence>
<reference evidence="12" key="1">
    <citation type="journal article" date="2015" name="Nature">
        <title>Complex archaea that bridge the gap between prokaryotes and eukaryotes.</title>
        <authorList>
            <person name="Spang A."/>
            <person name="Saw J.H."/>
            <person name="Jorgensen S.L."/>
            <person name="Zaremba-Niedzwiedzka K."/>
            <person name="Martijn J."/>
            <person name="Lind A.E."/>
            <person name="van Eijk R."/>
            <person name="Schleper C."/>
            <person name="Guy L."/>
            <person name="Ettema T.J."/>
        </authorList>
    </citation>
    <scope>NUCLEOTIDE SEQUENCE</scope>
</reference>
<name>A0A0F9W103_9ZZZZ</name>
<dbReference type="InterPro" id="IPR001342">
    <property type="entry name" value="HDH_cat"/>
</dbReference>
<evidence type="ECO:0000256" key="7">
    <source>
        <dbReference type="ARBA" id="ARBA00022697"/>
    </source>
</evidence>
<dbReference type="InterPro" id="IPR019811">
    <property type="entry name" value="HDH_CS"/>
</dbReference>
<comment type="similarity">
    <text evidence="3">Belongs to the homoserine dehydrogenase family.</text>
</comment>
<evidence type="ECO:0000256" key="10">
    <source>
        <dbReference type="ARBA" id="ARBA00023167"/>
    </source>
</evidence>
<dbReference type="PROSITE" id="PS51671">
    <property type="entry name" value="ACT"/>
    <property type="match status" value="1"/>
</dbReference>
<comment type="pathway">
    <text evidence="1">Amino-acid biosynthesis; L-threonine biosynthesis; L-threonine from L-aspartate: step 3/5.</text>
</comment>
<dbReference type="GO" id="GO:0009086">
    <property type="term" value="P:methionine biosynthetic process"/>
    <property type="evidence" value="ECO:0007669"/>
    <property type="project" value="UniProtKB-KW"/>
</dbReference>
<dbReference type="UniPathway" id="UPA00051">
    <property type="reaction ID" value="UER00465"/>
</dbReference>
<dbReference type="Pfam" id="PF03447">
    <property type="entry name" value="NAD_binding_3"/>
    <property type="match status" value="1"/>
</dbReference>
<evidence type="ECO:0000256" key="4">
    <source>
        <dbReference type="ARBA" id="ARBA00013213"/>
    </source>
</evidence>
<dbReference type="InterPro" id="IPR036291">
    <property type="entry name" value="NAD(P)-bd_dom_sf"/>
</dbReference>
<feature type="domain" description="ACT" evidence="11">
    <location>
        <begin position="359"/>
        <end position="444"/>
    </location>
</feature>
<evidence type="ECO:0000256" key="2">
    <source>
        <dbReference type="ARBA" id="ARBA00005062"/>
    </source>
</evidence>
<dbReference type="PANTHER" id="PTHR43331:SF1">
    <property type="entry name" value="HOMOSERINE DEHYDROGENASE"/>
    <property type="match status" value="1"/>
</dbReference>
<evidence type="ECO:0000256" key="9">
    <source>
        <dbReference type="ARBA" id="ARBA00023002"/>
    </source>
</evidence>
<keyword evidence="10" id="KW-0486">Methionine biosynthesis</keyword>
<dbReference type="GO" id="GO:0009088">
    <property type="term" value="P:threonine biosynthetic process"/>
    <property type="evidence" value="ECO:0007669"/>
    <property type="project" value="UniProtKB-UniPathway"/>
</dbReference>
<comment type="caution">
    <text evidence="12">The sequence shown here is derived from an EMBL/GenBank/DDBJ whole genome shotgun (WGS) entry which is preliminary data.</text>
</comment>
<dbReference type="EC" id="1.1.1.3" evidence="4"/>
<dbReference type="CDD" id="cd04881">
    <property type="entry name" value="ACT_HSDH-Hom"/>
    <property type="match status" value="1"/>
</dbReference>
<evidence type="ECO:0000259" key="11">
    <source>
        <dbReference type="PROSITE" id="PS51671"/>
    </source>
</evidence>
<dbReference type="NCBIfam" id="NF004976">
    <property type="entry name" value="PRK06349.1"/>
    <property type="match status" value="1"/>
</dbReference>
<dbReference type="InterPro" id="IPR005106">
    <property type="entry name" value="Asp/hSer_DH_NAD-bd"/>
</dbReference>
<dbReference type="FunFam" id="3.30.360.10:FF:000005">
    <property type="entry name" value="Homoserine dehydrogenase"/>
    <property type="match status" value="1"/>
</dbReference>
<dbReference type="Gene3D" id="3.30.70.260">
    <property type="match status" value="1"/>
</dbReference>
<protein>
    <recommendedName>
        <fullName evidence="5">Homoserine dehydrogenase</fullName>
        <ecNumber evidence="4">1.1.1.3</ecNumber>
    </recommendedName>
</protein>
<evidence type="ECO:0000256" key="3">
    <source>
        <dbReference type="ARBA" id="ARBA00006753"/>
    </source>
</evidence>
<sequence>MSQDSKKQVLRIGICGLGTVGGGTYSLLNSKKAEITRRVGMDLTIVHVATRHPAPELAKSGIRVSTNVFDVANDPDVDILVELIGGYEPALELVLLAIENGKDVVTANKALIAVHGNTIFEAARKKGVAVSYESAVAGGIPIIKALREGLAANSIQWLAGIINGTSNYILTEMGENSRDFPEVLKEAQQLGYAEADPTFDVEGIDAAHKLAILASNAFGIALQFERVYTEGISHITTADIAYAEELGYRIKHLGITRITELGIELRVHPTLISEQVLIANVNGVMNAVVVKGDSSGSTLYYGAGAGAEATASSVVADIIDIARAGRDVAQGASIPPLAFMALRNDLKILDITEIESEYYLRISARDRVGVFAKISQVLTNYGINIEAVIQKEPHGEDIEKGIVPIVLLTSRINEATMDVAIAVIEGLDEVAGEIMRIRVEQFDGENG</sequence>
<comment type="pathway">
    <text evidence="2">Amino-acid biosynthesis; L-methionine biosynthesis via de novo pathway; L-homoserine from L-aspartate: step 3/3.</text>
</comment>
<evidence type="ECO:0000256" key="1">
    <source>
        <dbReference type="ARBA" id="ARBA00005056"/>
    </source>
</evidence>
<accession>A0A0F9W103</accession>
<dbReference type="InterPro" id="IPR045865">
    <property type="entry name" value="ACT-like_dom_sf"/>
</dbReference>
<dbReference type="AlphaFoldDB" id="A0A0F9W103"/>
<dbReference type="InterPro" id="IPR002912">
    <property type="entry name" value="ACT_dom"/>
</dbReference>
<evidence type="ECO:0000256" key="5">
    <source>
        <dbReference type="ARBA" id="ARBA00013376"/>
    </source>
</evidence>
<dbReference type="InterPro" id="IPR016204">
    <property type="entry name" value="HDH"/>
</dbReference>
<dbReference type="PIRSF" id="PIRSF000098">
    <property type="entry name" value="Homoser_dehydrog"/>
    <property type="match status" value="1"/>
</dbReference>
<evidence type="ECO:0000256" key="8">
    <source>
        <dbReference type="ARBA" id="ARBA00022857"/>
    </source>
</evidence>
<dbReference type="GO" id="GO:0050661">
    <property type="term" value="F:NADP binding"/>
    <property type="evidence" value="ECO:0007669"/>
    <property type="project" value="InterPro"/>
</dbReference>
<keyword evidence="7" id="KW-0791">Threonine biosynthesis</keyword>
<dbReference type="Gene3D" id="3.40.50.720">
    <property type="entry name" value="NAD(P)-binding Rossmann-like Domain"/>
    <property type="match status" value="1"/>
</dbReference>